<dbReference type="GO" id="GO:0005544">
    <property type="term" value="F:calcium-dependent phospholipid binding"/>
    <property type="evidence" value="ECO:0007669"/>
    <property type="project" value="TreeGrafter"/>
</dbReference>
<keyword evidence="12" id="KW-0445">Lipid transport</keyword>
<feature type="region of interest" description="Disordered" evidence="16">
    <location>
        <begin position="600"/>
        <end position="686"/>
    </location>
</feature>
<feature type="domain" description="C2" evidence="18">
    <location>
        <begin position="438"/>
        <end position="578"/>
    </location>
</feature>
<organism evidence="20 21">
    <name type="scientific">Myripristis murdjan</name>
    <name type="common">pinecone soldierfish</name>
    <dbReference type="NCBI Taxonomy" id="586833"/>
    <lineage>
        <taxon>Eukaryota</taxon>
        <taxon>Metazoa</taxon>
        <taxon>Chordata</taxon>
        <taxon>Craniata</taxon>
        <taxon>Vertebrata</taxon>
        <taxon>Euteleostomi</taxon>
        <taxon>Actinopterygii</taxon>
        <taxon>Neopterygii</taxon>
        <taxon>Teleostei</taxon>
        <taxon>Neoteleostei</taxon>
        <taxon>Acanthomorphata</taxon>
        <taxon>Holocentriformes</taxon>
        <taxon>Holocentridae</taxon>
        <taxon>Myripristis</taxon>
    </lineage>
</organism>
<keyword evidence="10" id="KW-0106">Calcium</keyword>
<dbReference type="GO" id="GO:0061817">
    <property type="term" value="P:endoplasmic reticulum-plasma membrane tethering"/>
    <property type="evidence" value="ECO:0007669"/>
    <property type="project" value="InterPro"/>
</dbReference>
<dbReference type="InterPro" id="IPR000008">
    <property type="entry name" value="C2_dom"/>
</dbReference>
<keyword evidence="4" id="KW-0813">Transport</keyword>
<dbReference type="Ensembl" id="ENSMMDT00005030050.1">
    <property type="protein sequence ID" value="ENSMMDP00005029360.1"/>
    <property type="gene ID" value="ENSMMDG00005013973.1"/>
</dbReference>
<sequence>MASGEQMPVSGPVQGGGLGQSSSPRGNTEQLTSSALNRMLMEFLAYFGRALVVFYPVYLTGYLGLSISWVLLFMMMVSWWRKNRQWKDARIGGAIDFVDNETQVIHKELSSTLNMASWVHFTEVEKVDWVNKVLEQAWPFFGMYMEKLLKENIQPVVRLSSPALKTFTFKKVHFGHIPLRITGMKVYTDEVDKREVILDLNVSYEGDVDIDTEVKPPITAGVKGLQLHGNLRVILEPLIGQAPLVGGVTFFFIRRPTLQINWTGMTNLLDSPAFSQLSEDAIMDIIASLMVLPNRMCIPLIDQVKVDLMRFPLPRGVVRVHLLEARDLMAKDTYMMGMVKGKSDPYAVLRVGNRQFKSKTIKENLNPRWNEVYEFVVHEAPGQELEMELFDEDTDKDDLLGRFNLDFGEVKREKEMDQWFPLEDAQSGKVHMKLQWLSLQTDHNMLKQSTDGCACAMLAVYLDNASNLPKDQSDFTHAQKHGKHPKEARLTRKTPNPNTFVEFSIDDQVQKSKVIYASKDPVWEEGFTFFVHDVENQQLRVQVKEHEKKTVLGVLTLPLSRLLNTSNMMLDQRFLLELSGANSQIKMKSTLRILNAEKPQPKIILDPSPQSTSLQTLQTNQGSDTSPATHSSSSPNTIPGQASSLAPAADGSNGFDRDYEPYRRSSLLASEGRRTPAATPHMRRFDSHSLLSENSIASSRFDVSEASPYPEAIMNHQGSFGEIQLTMRYAVLRNKLIVLVNSCRNLFPCSENGSDSYVRLYLLPDQSWRHRMRTHVKKRTVNPVFNEKFEFDVSLEEAGTRKLDVAVKNNKMFHTRERKEIGMVLINLSQVDLSKGITEWYELTLPGLKKSN</sequence>
<dbReference type="FunFam" id="2.60.40.150:FF:000093">
    <property type="entry name" value="Extended synaptotagmin 3"/>
    <property type="match status" value="1"/>
</dbReference>
<dbReference type="GO" id="GO:0006869">
    <property type="term" value="P:lipid transport"/>
    <property type="evidence" value="ECO:0007669"/>
    <property type="project" value="UniProtKB-KW"/>
</dbReference>
<evidence type="ECO:0000259" key="19">
    <source>
        <dbReference type="PROSITE" id="PS51847"/>
    </source>
</evidence>
<dbReference type="PROSITE" id="PS50004">
    <property type="entry name" value="C2"/>
    <property type="match status" value="3"/>
</dbReference>
<dbReference type="AlphaFoldDB" id="A0A667YG28"/>
<feature type="transmembrane region" description="Helical" evidence="17">
    <location>
        <begin position="61"/>
        <end position="80"/>
    </location>
</feature>
<dbReference type="GO" id="GO:0035091">
    <property type="term" value="F:phosphatidylinositol binding"/>
    <property type="evidence" value="ECO:0007669"/>
    <property type="project" value="TreeGrafter"/>
</dbReference>
<dbReference type="InterPro" id="IPR037733">
    <property type="entry name" value="Ext_Synaptotagmin_C2A"/>
</dbReference>
<evidence type="ECO:0000256" key="1">
    <source>
        <dbReference type="ARBA" id="ARBA00004202"/>
    </source>
</evidence>
<dbReference type="GO" id="GO:0005886">
    <property type="term" value="C:plasma membrane"/>
    <property type="evidence" value="ECO:0007669"/>
    <property type="project" value="UniProtKB-SubCell"/>
</dbReference>
<evidence type="ECO:0000256" key="3">
    <source>
        <dbReference type="ARBA" id="ARBA00005867"/>
    </source>
</evidence>
<proteinExistence type="inferred from homology"/>
<dbReference type="InterPro" id="IPR037749">
    <property type="entry name" value="Ext_Synaptotagmin_C2B"/>
</dbReference>
<dbReference type="InterPro" id="IPR051634">
    <property type="entry name" value="Extended_Synaptotagmin"/>
</dbReference>
<evidence type="ECO:0000256" key="7">
    <source>
        <dbReference type="ARBA" id="ARBA00022723"/>
    </source>
</evidence>
<dbReference type="CDD" id="cd04050">
    <property type="entry name" value="C2B_Synaptotagmin-like"/>
    <property type="match status" value="1"/>
</dbReference>
<evidence type="ECO:0000256" key="17">
    <source>
        <dbReference type="SAM" id="Phobius"/>
    </source>
</evidence>
<evidence type="ECO:0000256" key="4">
    <source>
        <dbReference type="ARBA" id="ARBA00022448"/>
    </source>
</evidence>
<dbReference type="Gene3D" id="2.60.40.150">
    <property type="entry name" value="C2 domain"/>
    <property type="match status" value="3"/>
</dbReference>
<dbReference type="Pfam" id="PF17047">
    <property type="entry name" value="SMP_LBD"/>
    <property type="match status" value="1"/>
</dbReference>
<dbReference type="FunFam" id="2.60.40.150:FF:000114">
    <property type="entry name" value="Extended synaptotagmin 3"/>
    <property type="match status" value="1"/>
</dbReference>
<dbReference type="OrthoDB" id="1029639at2759"/>
<evidence type="ECO:0000256" key="14">
    <source>
        <dbReference type="ARBA" id="ARBA00023136"/>
    </source>
</evidence>
<evidence type="ECO:0000313" key="21">
    <source>
        <dbReference type="Proteomes" id="UP000472263"/>
    </source>
</evidence>
<comment type="subcellular location">
    <subcellularLocation>
        <location evidence="1">Cell membrane</location>
        <topology evidence="1">Peripheral membrane protein</topology>
    </subcellularLocation>
    <subcellularLocation>
        <location evidence="2">Endoplasmic reticulum membrane</location>
        <topology evidence="2">Multi-pass membrane protein</topology>
    </subcellularLocation>
</comment>
<evidence type="ECO:0000256" key="5">
    <source>
        <dbReference type="ARBA" id="ARBA00022475"/>
    </source>
</evidence>
<evidence type="ECO:0000256" key="9">
    <source>
        <dbReference type="ARBA" id="ARBA00022824"/>
    </source>
</evidence>
<dbReference type="InterPro" id="IPR031468">
    <property type="entry name" value="SMP_LBD"/>
</dbReference>
<accession>A0A667YG28</accession>
<evidence type="ECO:0000256" key="8">
    <source>
        <dbReference type="ARBA" id="ARBA00022737"/>
    </source>
</evidence>
<evidence type="ECO:0000256" key="15">
    <source>
        <dbReference type="ARBA" id="ARBA00069840"/>
    </source>
</evidence>
<keyword evidence="21" id="KW-1185">Reference proteome</keyword>
<dbReference type="GO" id="GO:0005509">
    <property type="term" value="F:calcium ion binding"/>
    <property type="evidence" value="ECO:0007669"/>
    <property type="project" value="TreeGrafter"/>
</dbReference>
<dbReference type="SMART" id="SM00239">
    <property type="entry name" value="C2"/>
    <property type="match status" value="3"/>
</dbReference>
<keyword evidence="5" id="KW-1003">Cell membrane</keyword>
<dbReference type="Pfam" id="PF00168">
    <property type="entry name" value="C2"/>
    <property type="match status" value="3"/>
</dbReference>
<dbReference type="FunCoup" id="A0A667YG28">
    <property type="interactions" value="1034"/>
</dbReference>
<evidence type="ECO:0000256" key="13">
    <source>
        <dbReference type="ARBA" id="ARBA00023121"/>
    </source>
</evidence>
<dbReference type="CDD" id="cd04030">
    <property type="entry name" value="C2C_KIAA1228"/>
    <property type="match status" value="1"/>
</dbReference>
<dbReference type="FunFam" id="2.60.40.150:FF:000025">
    <property type="entry name" value="Extended synaptotagmin 2"/>
    <property type="match status" value="1"/>
</dbReference>
<dbReference type="SUPFAM" id="SSF49562">
    <property type="entry name" value="C2 domain (Calcium/lipid-binding domain, CaLB)"/>
    <property type="match status" value="3"/>
</dbReference>
<reference evidence="20" key="2">
    <citation type="submission" date="2025-08" db="UniProtKB">
        <authorList>
            <consortium name="Ensembl"/>
        </authorList>
    </citation>
    <scope>IDENTIFICATION</scope>
</reference>
<dbReference type="InterPro" id="IPR039010">
    <property type="entry name" value="Synaptotagmin_SMP"/>
</dbReference>
<evidence type="ECO:0000256" key="11">
    <source>
        <dbReference type="ARBA" id="ARBA00022989"/>
    </source>
</evidence>
<reference evidence="20" key="1">
    <citation type="submission" date="2019-06" db="EMBL/GenBank/DDBJ databases">
        <authorList>
            <consortium name="Wellcome Sanger Institute Data Sharing"/>
        </authorList>
    </citation>
    <scope>NUCLEOTIDE SEQUENCE [LARGE SCALE GENOMIC DNA]</scope>
</reference>
<feature type="domain" description="C2" evidence="18">
    <location>
        <begin position="300"/>
        <end position="420"/>
    </location>
</feature>
<evidence type="ECO:0000256" key="12">
    <source>
        <dbReference type="ARBA" id="ARBA00023055"/>
    </source>
</evidence>
<evidence type="ECO:0000256" key="10">
    <source>
        <dbReference type="ARBA" id="ARBA00022837"/>
    </source>
</evidence>
<feature type="region of interest" description="Disordered" evidence="16">
    <location>
        <begin position="1"/>
        <end position="29"/>
    </location>
</feature>
<dbReference type="InterPro" id="IPR035892">
    <property type="entry name" value="C2_domain_sf"/>
</dbReference>
<keyword evidence="8" id="KW-0677">Repeat</keyword>
<name>A0A667YG28_9TELE</name>
<feature type="compositionally biased region" description="Polar residues" evidence="16">
    <location>
        <begin position="20"/>
        <end position="29"/>
    </location>
</feature>
<keyword evidence="7" id="KW-0479">Metal-binding</keyword>
<keyword evidence="9" id="KW-0256">Endoplasmic reticulum</keyword>
<evidence type="ECO:0000256" key="2">
    <source>
        <dbReference type="ARBA" id="ARBA00004477"/>
    </source>
</evidence>
<keyword evidence="6 17" id="KW-0812">Transmembrane</keyword>
<evidence type="ECO:0000259" key="18">
    <source>
        <dbReference type="PROSITE" id="PS50004"/>
    </source>
</evidence>
<feature type="compositionally biased region" description="Low complexity" evidence="16">
    <location>
        <begin position="607"/>
        <end position="635"/>
    </location>
</feature>
<dbReference type="Proteomes" id="UP000472263">
    <property type="component" value="Chromosome 21"/>
</dbReference>
<dbReference type="GO" id="GO:0031210">
    <property type="term" value="F:phosphatidylcholine binding"/>
    <property type="evidence" value="ECO:0007669"/>
    <property type="project" value="TreeGrafter"/>
</dbReference>
<evidence type="ECO:0000256" key="6">
    <source>
        <dbReference type="ARBA" id="ARBA00022692"/>
    </source>
</evidence>
<keyword evidence="14 17" id="KW-0472">Membrane</keyword>
<feature type="domain" description="SMP-LTD" evidence="19">
    <location>
        <begin position="123"/>
        <end position="301"/>
    </location>
</feature>
<dbReference type="PANTHER" id="PTHR45761">
    <property type="entry name" value="EXTENDED SYNAPTOTAGMIN-LIKE PROTEIN 2, ISOFORM C"/>
    <property type="match status" value="1"/>
</dbReference>
<dbReference type="GeneTree" id="ENSGT00940000165191"/>
<reference evidence="20" key="3">
    <citation type="submission" date="2025-09" db="UniProtKB">
        <authorList>
            <consortium name="Ensembl"/>
        </authorList>
    </citation>
    <scope>IDENTIFICATION</scope>
</reference>
<evidence type="ECO:0000313" key="20">
    <source>
        <dbReference type="Ensembl" id="ENSMMDP00005029360.1"/>
    </source>
</evidence>
<dbReference type="InParanoid" id="A0A667YG28"/>
<feature type="domain" description="C2" evidence="18">
    <location>
        <begin position="719"/>
        <end position="841"/>
    </location>
</feature>
<keyword evidence="13" id="KW-0446">Lipid-binding</keyword>
<gene>
    <name evidence="20" type="primary">esyt3</name>
</gene>
<dbReference type="GO" id="GO:0008429">
    <property type="term" value="F:phosphatidylethanolamine binding"/>
    <property type="evidence" value="ECO:0007669"/>
    <property type="project" value="TreeGrafter"/>
</dbReference>
<dbReference type="GO" id="GO:0005789">
    <property type="term" value="C:endoplasmic reticulum membrane"/>
    <property type="evidence" value="ECO:0007669"/>
    <property type="project" value="UniProtKB-SubCell"/>
</dbReference>
<keyword evidence="11 17" id="KW-1133">Transmembrane helix</keyword>
<dbReference type="PANTHER" id="PTHR45761:SF4">
    <property type="entry name" value="EXTENDED SYNAPTOTAGMIN-3"/>
    <property type="match status" value="1"/>
</dbReference>
<dbReference type="InterPro" id="IPR037752">
    <property type="entry name" value="C2C_KIAA1228"/>
</dbReference>
<feature type="region of interest" description="Disordered" evidence="16">
    <location>
        <begin position="472"/>
        <end position="497"/>
    </location>
</feature>
<protein>
    <recommendedName>
        <fullName evidence="15">Extended synaptotagmin-3</fullName>
    </recommendedName>
</protein>
<dbReference type="CDD" id="cd08391">
    <property type="entry name" value="C2A_C2C_Synaptotagmin_like"/>
    <property type="match status" value="1"/>
</dbReference>
<comment type="similarity">
    <text evidence="3">Belongs to the extended synaptotagmin family.</text>
</comment>
<evidence type="ECO:0000256" key="16">
    <source>
        <dbReference type="SAM" id="MobiDB-lite"/>
    </source>
</evidence>
<dbReference type="PROSITE" id="PS51847">
    <property type="entry name" value="SMP"/>
    <property type="match status" value="1"/>
</dbReference>